<evidence type="ECO:0000256" key="18">
    <source>
        <dbReference type="ARBA" id="ARBA00034054"/>
    </source>
</evidence>
<organism evidence="21 22">
    <name type="scientific">Pseudomonas moorei</name>
    <dbReference type="NCBI Taxonomy" id="395599"/>
    <lineage>
        <taxon>Bacteria</taxon>
        <taxon>Pseudomonadati</taxon>
        <taxon>Pseudomonadota</taxon>
        <taxon>Gammaproteobacteria</taxon>
        <taxon>Pseudomonadales</taxon>
        <taxon>Pseudomonadaceae</taxon>
        <taxon>Pseudomonas</taxon>
    </lineage>
</organism>
<reference evidence="22" key="1">
    <citation type="submission" date="2016-10" db="EMBL/GenBank/DDBJ databases">
        <authorList>
            <person name="Varghese N."/>
            <person name="Submissions S."/>
        </authorList>
    </citation>
    <scope>NUCLEOTIDE SEQUENCE [LARGE SCALE GENOMIC DNA]</scope>
    <source>
        <strain evidence="22">BS3775</strain>
    </source>
</reference>
<gene>
    <name evidence="19" type="primary">arnT</name>
    <name evidence="21" type="ORF">SAMN04490195_2593</name>
</gene>
<comment type="pathway">
    <text evidence="2 19">Lipopolysaccharide metabolism; 4-amino-4-deoxy-beta-L-arabinose-lipid A biosynthesis.</text>
</comment>
<feature type="transmembrane region" description="Helical" evidence="19">
    <location>
        <begin position="28"/>
        <end position="47"/>
    </location>
</feature>
<evidence type="ECO:0000256" key="4">
    <source>
        <dbReference type="ARBA" id="ARBA00012056"/>
    </source>
</evidence>
<keyword evidence="9 19" id="KW-0441">Lipid A biosynthesis</keyword>
<dbReference type="EC" id="2.4.2.43" evidence="4 19"/>
<feature type="transmembrane region" description="Helical" evidence="19">
    <location>
        <begin position="370"/>
        <end position="387"/>
    </location>
</feature>
<keyword evidence="11 19" id="KW-0808">Transferase</keyword>
<dbReference type="GO" id="GO:0005886">
    <property type="term" value="C:plasma membrane"/>
    <property type="evidence" value="ECO:0007669"/>
    <property type="project" value="UniProtKB-SubCell"/>
</dbReference>
<evidence type="ECO:0000256" key="15">
    <source>
        <dbReference type="ARBA" id="ARBA00023098"/>
    </source>
</evidence>
<keyword evidence="14 19" id="KW-1133">Transmembrane helix</keyword>
<sequence length="573" mass="64650">MTHHPSLPRSVDGLPHSASQPMRYSERWIMLGLVVAFVAFYLLPLMTHGMWIPDETRYAQISQEMLLSGNWVSPHFMGIRYFEKPIAGYWMIAIGQAVFGENLFGVRIASAVSTGLSVLLVYLISRRLWNDPRKSFACALFYMSFGLIAGQAGYANLDPQFTFWVNLSLVMLWFALDSRTSRGRLGAWVLLGFACGMGFMTKGFLAWLLPALIALPYMLWQRRIKELLGYGSLAVLVAVIVCLPWVLAIHHREPDFWNFFFWNEHVRRFAADNAQHARPWWFYLPMLVVSSLPWAALLPTTFIQAWKNKRQPVFVFLLLWLLLPLAVFSMSSGKLPTYIMPCLLPLALLMGHAVTALLANAQGRTIRINGWLNVVVATSALLALLYLQATREIYANTEMFSLSMVYIVLVGWIIANALQILRPLELWAMPSLGIWLLVALLPAAMPSQIVDSKMPDRFIAEHLDSLKQTTSLLSNDLGAASALSWLVKRPQVDLYNVIGELKYGLSDPAMASRKVTMENVGQWMTEARKKGSVGVVMRVNSVDEIQEVEALPIDGQRFQRGNLEILIFPQSQP</sequence>
<evidence type="ECO:0000256" key="7">
    <source>
        <dbReference type="ARBA" id="ARBA00022516"/>
    </source>
</evidence>
<dbReference type="EMBL" id="FNKJ01000003">
    <property type="protein sequence ID" value="SDQ97775.1"/>
    <property type="molecule type" value="Genomic_DNA"/>
</dbReference>
<name>A0A1H1F9Z7_9PSED</name>
<keyword evidence="12 19" id="KW-0812">Transmembrane</keyword>
<evidence type="ECO:0000256" key="12">
    <source>
        <dbReference type="ARBA" id="ARBA00022692"/>
    </source>
</evidence>
<evidence type="ECO:0000256" key="10">
    <source>
        <dbReference type="ARBA" id="ARBA00022676"/>
    </source>
</evidence>
<keyword evidence="16 19" id="KW-0472">Membrane</keyword>
<evidence type="ECO:0000313" key="22">
    <source>
        <dbReference type="Proteomes" id="UP000199570"/>
    </source>
</evidence>
<keyword evidence="8" id="KW-0997">Cell inner membrane</keyword>
<dbReference type="GO" id="GO:0103015">
    <property type="term" value="F:4-amino-4-deoxy-L-arabinose transferase activity"/>
    <property type="evidence" value="ECO:0007669"/>
    <property type="project" value="UniProtKB-EC"/>
</dbReference>
<evidence type="ECO:0000256" key="14">
    <source>
        <dbReference type="ARBA" id="ARBA00022989"/>
    </source>
</evidence>
<feature type="transmembrane region" description="Helical" evidence="19">
    <location>
        <begin position="426"/>
        <end position="445"/>
    </location>
</feature>
<keyword evidence="7 19" id="KW-0444">Lipid biosynthesis</keyword>
<comment type="catalytic activity">
    <reaction evidence="18 19">
        <text>4-amino-4-deoxy-alpha-L-arabinopyranosyl di-trans,octa-cis-undecaprenyl phosphate + lipid IVA = lipid IIA + di-trans,octa-cis-undecaprenyl phosphate.</text>
        <dbReference type="EC" id="2.4.2.43"/>
    </reaction>
</comment>
<dbReference type="GO" id="GO:0000030">
    <property type="term" value="F:mannosyltransferase activity"/>
    <property type="evidence" value="ECO:0007669"/>
    <property type="project" value="InterPro"/>
</dbReference>
<evidence type="ECO:0000256" key="19">
    <source>
        <dbReference type="HAMAP-Rule" id="MF_01165"/>
    </source>
</evidence>
<evidence type="ECO:0000256" key="11">
    <source>
        <dbReference type="ARBA" id="ARBA00022679"/>
    </source>
</evidence>
<comment type="similarity">
    <text evidence="3 19">Belongs to the glycosyltransferase 83 family.</text>
</comment>
<dbReference type="PANTHER" id="PTHR33908">
    <property type="entry name" value="MANNOSYLTRANSFERASE YKCB-RELATED"/>
    <property type="match status" value="1"/>
</dbReference>
<dbReference type="InterPro" id="IPR050297">
    <property type="entry name" value="LipidA_mod_glycosyltrf_83"/>
</dbReference>
<evidence type="ECO:0000256" key="8">
    <source>
        <dbReference type="ARBA" id="ARBA00022519"/>
    </source>
</evidence>
<evidence type="ECO:0000313" key="21">
    <source>
        <dbReference type="EMBL" id="SDQ97775.1"/>
    </source>
</evidence>
<feature type="transmembrane region" description="Helical" evidence="19">
    <location>
        <begin position="338"/>
        <end position="358"/>
    </location>
</feature>
<dbReference type="AlphaFoldDB" id="A0A1H1F9Z7"/>
<feature type="transmembrane region" description="Helical" evidence="19">
    <location>
        <begin position="136"/>
        <end position="155"/>
    </location>
</feature>
<feature type="transmembrane region" description="Helical" evidence="19">
    <location>
        <begin position="104"/>
        <end position="124"/>
    </location>
</feature>
<proteinExistence type="inferred from homology"/>
<keyword evidence="15 19" id="KW-0443">Lipid metabolism</keyword>
<accession>A0A1H1F9Z7</accession>
<dbReference type="Pfam" id="PF02366">
    <property type="entry name" value="PMT"/>
    <property type="match status" value="1"/>
</dbReference>
<feature type="transmembrane region" description="Helical" evidence="19">
    <location>
        <begin position="393"/>
        <end position="414"/>
    </location>
</feature>
<dbReference type="InterPro" id="IPR022839">
    <property type="entry name" value="ArnT"/>
</dbReference>
<keyword evidence="10 19" id="KW-0328">Glycosyltransferase</keyword>
<evidence type="ECO:0000256" key="9">
    <source>
        <dbReference type="ARBA" id="ARBA00022556"/>
    </source>
</evidence>
<protein>
    <recommendedName>
        <fullName evidence="5 19">Undecaprenyl phosphate-alpha-4-amino-4-deoxy-L-arabinose arabinosyl transferase</fullName>
        <ecNumber evidence="4 19">2.4.2.43</ecNumber>
    </recommendedName>
    <alternativeName>
        <fullName evidence="19">4-amino-4-deoxy-L-arabinose lipid A transferase</fullName>
    </alternativeName>
    <alternativeName>
        <fullName evidence="19">Lipid IV(A) 4-amino-4-deoxy-L-arabinosyltransferase</fullName>
    </alternativeName>
    <alternativeName>
        <fullName evidence="19">Undecaprenyl phosphate-alpha-L-Ara4N transferase</fullName>
    </alternativeName>
</protein>
<dbReference type="GO" id="GO:0010041">
    <property type="term" value="P:response to iron(III) ion"/>
    <property type="evidence" value="ECO:0007669"/>
    <property type="project" value="TreeGrafter"/>
</dbReference>
<evidence type="ECO:0000259" key="20">
    <source>
        <dbReference type="Pfam" id="PF02366"/>
    </source>
</evidence>
<dbReference type="GO" id="GO:0006493">
    <property type="term" value="P:protein O-linked glycosylation"/>
    <property type="evidence" value="ECO:0007669"/>
    <property type="project" value="InterPro"/>
</dbReference>
<dbReference type="InterPro" id="IPR003342">
    <property type="entry name" value="ArnT-like_N"/>
</dbReference>
<dbReference type="PANTHER" id="PTHR33908:SF3">
    <property type="entry name" value="UNDECAPRENYL PHOSPHATE-ALPHA-4-AMINO-4-DEOXY-L-ARABINOSE ARABINOSYL TRANSFERASE"/>
    <property type="match status" value="1"/>
</dbReference>
<evidence type="ECO:0000256" key="5">
    <source>
        <dbReference type="ARBA" id="ARBA00015532"/>
    </source>
</evidence>
<evidence type="ECO:0000256" key="16">
    <source>
        <dbReference type="ARBA" id="ARBA00023136"/>
    </source>
</evidence>
<comment type="function">
    <text evidence="17 19">Catalyzes the transfer of the L-Ara4N moiety of the glycolipid undecaprenyl phosphate-alpha-L-Ara4N to lipid A. The modified arabinose is attached to lipid A and is required for resistance to polymyxin and cationic antimicrobial peptides.</text>
</comment>
<dbReference type="HAMAP" id="MF_01165">
    <property type="entry name" value="ArnT_transfer"/>
    <property type="match status" value="1"/>
</dbReference>
<feature type="transmembrane region" description="Helical" evidence="19">
    <location>
        <begin position="205"/>
        <end position="220"/>
    </location>
</feature>
<dbReference type="UniPathway" id="UPA00037"/>
<evidence type="ECO:0000256" key="3">
    <source>
        <dbReference type="ARBA" id="ARBA00010814"/>
    </source>
</evidence>
<feature type="domain" description="ArnT-like N-terminal" evidence="20">
    <location>
        <begin position="29"/>
        <end position="260"/>
    </location>
</feature>
<keyword evidence="6 19" id="KW-1003">Cell membrane</keyword>
<evidence type="ECO:0000256" key="13">
    <source>
        <dbReference type="ARBA" id="ARBA00022985"/>
    </source>
</evidence>
<keyword evidence="13 19" id="KW-0448">Lipopolysaccharide biosynthesis</keyword>
<comment type="subcellular location">
    <subcellularLocation>
        <location evidence="1">Cell inner membrane</location>
        <topology evidence="1">Multi-pass membrane protein</topology>
    </subcellularLocation>
    <subcellularLocation>
        <location evidence="19">Cell membrane</location>
        <topology evidence="19">Multi-pass membrane protein</topology>
    </subcellularLocation>
</comment>
<dbReference type="Proteomes" id="UP000199570">
    <property type="component" value="Unassembled WGS sequence"/>
</dbReference>
<dbReference type="GO" id="GO:0009245">
    <property type="term" value="P:lipid A biosynthetic process"/>
    <property type="evidence" value="ECO:0007669"/>
    <property type="project" value="UniProtKB-UniRule"/>
</dbReference>
<evidence type="ECO:0000256" key="6">
    <source>
        <dbReference type="ARBA" id="ARBA00022475"/>
    </source>
</evidence>
<evidence type="ECO:0000256" key="17">
    <source>
        <dbReference type="ARBA" id="ARBA00025446"/>
    </source>
</evidence>
<dbReference type="NCBIfam" id="NF009784">
    <property type="entry name" value="PRK13279.1"/>
    <property type="match status" value="1"/>
</dbReference>
<feature type="transmembrane region" description="Helical" evidence="19">
    <location>
        <begin position="227"/>
        <end position="247"/>
    </location>
</feature>
<feature type="transmembrane region" description="Helical" evidence="19">
    <location>
        <begin position="280"/>
        <end position="301"/>
    </location>
</feature>
<evidence type="ECO:0000256" key="2">
    <source>
        <dbReference type="ARBA" id="ARBA00005200"/>
    </source>
</evidence>
<keyword evidence="22" id="KW-1185">Reference proteome</keyword>
<feature type="transmembrane region" description="Helical" evidence="19">
    <location>
        <begin position="313"/>
        <end position="332"/>
    </location>
</feature>
<dbReference type="OrthoDB" id="9775035at2"/>
<dbReference type="GO" id="GO:0009103">
    <property type="term" value="P:lipopolysaccharide biosynthetic process"/>
    <property type="evidence" value="ECO:0007669"/>
    <property type="project" value="UniProtKB-KW"/>
</dbReference>
<evidence type="ECO:0000256" key="1">
    <source>
        <dbReference type="ARBA" id="ARBA00004429"/>
    </source>
</evidence>